<dbReference type="EMBL" id="JAAMOB010000021">
    <property type="protein sequence ID" value="KAF4098869.1"/>
    <property type="molecule type" value="Genomic_DNA"/>
</dbReference>
<accession>A0A7J6BV55</accession>
<comment type="caution">
    <text evidence="2">The sequence shown here is derived from an EMBL/GenBank/DDBJ whole genome shotgun (WGS) entry which is preliminary data.</text>
</comment>
<dbReference type="AlphaFoldDB" id="A0A7J6BV55"/>
<evidence type="ECO:0000313" key="2">
    <source>
        <dbReference type="EMBL" id="KAF4098869.1"/>
    </source>
</evidence>
<feature type="region of interest" description="Disordered" evidence="1">
    <location>
        <begin position="61"/>
        <end position="91"/>
    </location>
</feature>
<proteinExistence type="predicted"/>
<organism evidence="2 3">
    <name type="scientific">Onychostoma macrolepis</name>
    <dbReference type="NCBI Taxonomy" id="369639"/>
    <lineage>
        <taxon>Eukaryota</taxon>
        <taxon>Metazoa</taxon>
        <taxon>Chordata</taxon>
        <taxon>Craniata</taxon>
        <taxon>Vertebrata</taxon>
        <taxon>Euteleostomi</taxon>
        <taxon>Actinopterygii</taxon>
        <taxon>Neopterygii</taxon>
        <taxon>Teleostei</taxon>
        <taxon>Ostariophysi</taxon>
        <taxon>Cypriniformes</taxon>
        <taxon>Cyprinidae</taxon>
        <taxon>Acrossocheilinae</taxon>
        <taxon>Onychostoma</taxon>
    </lineage>
</organism>
<gene>
    <name evidence="2" type="ORF">G5714_020899</name>
</gene>
<name>A0A7J6BV55_9TELE</name>
<sequence>MAEASSPKSPEKTVEVAMGDLTLAPRKMKHRPCLANFLHEPLDNVKFEFNLSECEELLDSVQQDEGEQRTAEEQEALSDALNTVTQVPLTA</sequence>
<protein>
    <submittedName>
        <fullName evidence="2">Uncharacterized protein</fullName>
    </submittedName>
</protein>
<evidence type="ECO:0000256" key="1">
    <source>
        <dbReference type="SAM" id="MobiDB-lite"/>
    </source>
</evidence>
<feature type="compositionally biased region" description="Polar residues" evidence="1">
    <location>
        <begin position="80"/>
        <end position="91"/>
    </location>
</feature>
<dbReference type="Proteomes" id="UP000579812">
    <property type="component" value="Unassembled WGS sequence"/>
</dbReference>
<evidence type="ECO:0000313" key="3">
    <source>
        <dbReference type="Proteomes" id="UP000579812"/>
    </source>
</evidence>
<reference evidence="2 3" key="1">
    <citation type="submission" date="2020-04" db="EMBL/GenBank/DDBJ databases">
        <title>Chromosome-level genome assembly of a cyprinid fish Onychostoma macrolepis by integration of Nanopore Sequencing, Bionano and Hi-C technology.</title>
        <authorList>
            <person name="Wang D."/>
        </authorList>
    </citation>
    <scope>NUCLEOTIDE SEQUENCE [LARGE SCALE GENOMIC DNA]</scope>
    <source>
        <strain evidence="2">SWU-2019</strain>
        <tissue evidence="2">Muscle</tissue>
    </source>
</reference>
<keyword evidence="3" id="KW-1185">Reference proteome</keyword>